<organism evidence="2 3">
    <name type="scientific">Brachionus plicatilis</name>
    <name type="common">Marine rotifer</name>
    <name type="synonym">Brachionus muelleri</name>
    <dbReference type="NCBI Taxonomy" id="10195"/>
    <lineage>
        <taxon>Eukaryota</taxon>
        <taxon>Metazoa</taxon>
        <taxon>Spiralia</taxon>
        <taxon>Gnathifera</taxon>
        <taxon>Rotifera</taxon>
        <taxon>Eurotatoria</taxon>
        <taxon>Monogononta</taxon>
        <taxon>Pseudotrocha</taxon>
        <taxon>Ploima</taxon>
        <taxon>Brachionidae</taxon>
        <taxon>Brachionus</taxon>
    </lineage>
</organism>
<sequence>MKMSLILILLNVFYIISLVESHGFLVEPLPRHFISYLSPEVPHYKKDPSALYCGTFDHQYYYNDGKCGLCGDQYDKPKLFENGGLYATGKIVQTYQSGQIININHSTVADGYHGGYVEIKLCPLTGSMKEATEECFEKYPLRIMPHPRRLPDDEFKISVEFGVNPPLGQSGPFINESFR</sequence>
<evidence type="ECO:0000256" key="1">
    <source>
        <dbReference type="SAM" id="SignalP"/>
    </source>
</evidence>
<reference evidence="2 3" key="1">
    <citation type="journal article" date="2018" name="Sci. Rep.">
        <title>Genomic signatures of local adaptation to the degree of environmental predictability in rotifers.</title>
        <authorList>
            <person name="Franch-Gras L."/>
            <person name="Hahn C."/>
            <person name="Garcia-Roger E.M."/>
            <person name="Carmona M.J."/>
            <person name="Serra M."/>
            <person name="Gomez A."/>
        </authorList>
    </citation>
    <scope>NUCLEOTIDE SEQUENCE [LARGE SCALE GENOMIC DNA]</scope>
    <source>
        <strain evidence="2">HYR1</strain>
    </source>
</reference>
<protein>
    <submittedName>
        <fullName evidence="2">Cell wall integrity and stress response component 4-like</fullName>
    </submittedName>
</protein>
<dbReference type="STRING" id="10195.A0A3M7P7H8"/>
<comment type="caution">
    <text evidence="2">The sequence shown here is derived from an EMBL/GenBank/DDBJ whole genome shotgun (WGS) entry which is preliminary data.</text>
</comment>
<accession>A0A3M7P7H8</accession>
<dbReference type="AlphaFoldDB" id="A0A3M7P7H8"/>
<feature type="chain" id="PRO_5018065932" evidence="1">
    <location>
        <begin position="22"/>
        <end position="179"/>
    </location>
</feature>
<evidence type="ECO:0000313" key="2">
    <source>
        <dbReference type="EMBL" id="RMZ95046.1"/>
    </source>
</evidence>
<feature type="signal peptide" evidence="1">
    <location>
        <begin position="1"/>
        <end position="21"/>
    </location>
</feature>
<evidence type="ECO:0000313" key="3">
    <source>
        <dbReference type="Proteomes" id="UP000276133"/>
    </source>
</evidence>
<dbReference type="Proteomes" id="UP000276133">
    <property type="component" value="Unassembled WGS sequence"/>
</dbReference>
<dbReference type="OrthoDB" id="64893at2759"/>
<name>A0A3M7P7H8_BRAPC</name>
<proteinExistence type="predicted"/>
<keyword evidence="3" id="KW-1185">Reference proteome</keyword>
<gene>
    <name evidence="2" type="ORF">BpHYR1_049751</name>
</gene>
<dbReference type="EMBL" id="REGN01012635">
    <property type="protein sequence ID" value="RMZ95046.1"/>
    <property type="molecule type" value="Genomic_DNA"/>
</dbReference>
<keyword evidence="1" id="KW-0732">Signal</keyword>